<accession>A0ABP7FAI0</accession>
<comment type="caution">
    <text evidence="1">The sequence shown here is derived from an EMBL/GenBank/DDBJ whole genome shotgun (WGS) entry which is preliminary data.</text>
</comment>
<name>A0ABP7FAI0_9FLAO</name>
<proteinExistence type="predicted"/>
<dbReference type="EMBL" id="BAABDT010000002">
    <property type="protein sequence ID" value="GAA3735006.1"/>
    <property type="molecule type" value="Genomic_DNA"/>
</dbReference>
<organism evidence="1 2">
    <name type="scientific">Flavobacterium ginsengisoli</name>
    <dbReference type="NCBI Taxonomy" id="871694"/>
    <lineage>
        <taxon>Bacteria</taxon>
        <taxon>Pseudomonadati</taxon>
        <taxon>Bacteroidota</taxon>
        <taxon>Flavobacteriia</taxon>
        <taxon>Flavobacteriales</taxon>
        <taxon>Flavobacteriaceae</taxon>
        <taxon>Flavobacterium</taxon>
    </lineage>
</organism>
<reference evidence="2" key="1">
    <citation type="journal article" date="2019" name="Int. J. Syst. Evol. Microbiol.">
        <title>The Global Catalogue of Microorganisms (GCM) 10K type strain sequencing project: providing services to taxonomists for standard genome sequencing and annotation.</title>
        <authorList>
            <consortium name="The Broad Institute Genomics Platform"/>
            <consortium name="The Broad Institute Genome Sequencing Center for Infectious Disease"/>
            <person name="Wu L."/>
            <person name="Ma J."/>
        </authorList>
    </citation>
    <scope>NUCLEOTIDE SEQUENCE [LARGE SCALE GENOMIC DNA]</scope>
    <source>
        <strain evidence="2">JCM 17336</strain>
    </source>
</reference>
<sequence length="69" mass="7902">MQPVKVPVGISFRLFAEKYFKLEQLLNVFTPVNVSRLLKVREVREEQSEKHPPPMLVIGPTVNSFNAAH</sequence>
<evidence type="ECO:0000313" key="2">
    <source>
        <dbReference type="Proteomes" id="UP001501367"/>
    </source>
</evidence>
<dbReference type="Proteomes" id="UP001501367">
    <property type="component" value="Unassembled WGS sequence"/>
</dbReference>
<protein>
    <submittedName>
        <fullName evidence="1">Uncharacterized protein</fullName>
    </submittedName>
</protein>
<gene>
    <name evidence="1" type="ORF">GCM10022422_17410</name>
</gene>
<evidence type="ECO:0000313" key="1">
    <source>
        <dbReference type="EMBL" id="GAA3735006.1"/>
    </source>
</evidence>
<keyword evidence="2" id="KW-1185">Reference proteome</keyword>